<dbReference type="Gene3D" id="2.60.120.10">
    <property type="entry name" value="Jelly Rolls"/>
    <property type="match status" value="1"/>
</dbReference>
<gene>
    <name evidence="12" type="ORF">J2S73_002664</name>
</gene>
<dbReference type="InterPro" id="IPR029044">
    <property type="entry name" value="Nucleotide-diphossugar_trans"/>
</dbReference>
<comment type="similarity">
    <text evidence="1 8">Belongs to the mannose-6-phosphate isomerase type 2 family.</text>
</comment>
<evidence type="ECO:0000256" key="5">
    <source>
        <dbReference type="ARBA" id="ARBA00022741"/>
    </source>
</evidence>
<proteinExistence type="inferred from homology"/>
<dbReference type="GO" id="GO:0004475">
    <property type="term" value="F:mannose-1-phosphate guanylyltransferase (GTP) activity"/>
    <property type="evidence" value="ECO:0007669"/>
    <property type="project" value="UniProtKB-EC"/>
</dbReference>
<dbReference type="AlphaFoldDB" id="A0AAE3VQD2"/>
<keyword evidence="12" id="KW-0413">Isomerase</keyword>
<dbReference type="FunFam" id="3.90.550.10:FF:000046">
    <property type="entry name" value="Mannose-1-phosphate guanylyltransferase (GDP)"/>
    <property type="match status" value="1"/>
</dbReference>
<dbReference type="PANTHER" id="PTHR46390">
    <property type="entry name" value="MANNOSE-1-PHOSPHATE GUANYLYLTRANSFERASE"/>
    <property type="match status" value="1"/>
</dbReference>
<dbReference type="Pfam" id="PF00483">
    <property type="entry name" value="NTP_transferase"/>
    <property type="match status" value="1"/>
</dbReference>
<dbReference type="GO" id="GO:0009298">
    <property type="term" value="P:GDP-mannose biosynthetic process"/>
    <property type="evidence" value="ECO:0007669"/>
    <property type="project" value="TreeGrafter"/>
</dbReference>
<feature type="domain" description="Mannose-6-phosphate isomerase type II C-terminal" evidence="10">
    <location>
        <begin position="347"/>
        <end position="461"/>
    </location>
</feature>
<evidence type="ECO:0000259" key="11">
    <source>
        <dbReference type="Pfam" id="PF22640"/>
    </source>
</evidence>
<keyword evidence="5" id="KW-0547">Nucleotide-binding</keyword>
<comment type="catalytic activity">
    <reaction evidence="7">
        <text>alpha-D-mannose 1-phosphate + GTP + H(+) = GDP-alpha-D-mannose + diphosphate</text>
        <dbReference type="Rhea" id="RHEA:15229"/>
        <dbReference type="ChEBI" id="CHEBI:15378"/>
        <dbReference type="ChEBI" id="CHEBI:33019"/>
        <dbReference type="ChEBI" id="CHEBI:37565"/>
        <dbReference type="ChEBI" id="CHEBI:57527"/>
        <dbReference type="ChEBI" id="CHEBI:58409"/>
        <dbReference type="EC" id="2.7.7.13"/>
    </reaction>
</comment>
<name>A0AAE3VQD2_9HYPH</name>
<keyword evidence="3" id="KW-0808">Transferase</keyword>
<dbReference type="CDD" id="cd02213">
    <property type="entry name" value="cupin_PMI_typeII_C"/>
    <property type="match status" value="1"/>
</dbReference>
<dbReference type="Proteomes" id="UP001229244">
    <property type="component" value="Unassembled WGS sequence"/>
</dbReference>
<evidence type="ECO:0000313" key="12">
    <source>
        <dbReference type="EMBL" id="MDQ0316207.1"/>
    </source>
</evidence>
<evidence type="ECO:0000256" key="4">
    <source>
        <dbReference type="ARBA" id="ARBA00022695"/>
    </source>
</evidence>
<dbReference type="InterPro" id="IPR054566">
    <property type="entry name" value="ManC/GMP-like_b-helix"/>
</dbReference>
<dbReference type="GO" id="GO:0000271">
    <property type="term" value="P:polysaccharide biosynthetic process"/>
    <property type="evidence" value="ECO:0007669"/>
    <property type="project" value="InterPro"/>
</dbReference>
<accession>A0AAE3VQD2</accession>
<dbReference type="InterPro" id="IPR006375">
    <property type="entry name" value="Man1P_GuaTrfase/Man6P_Isoase"/>
</dbReference>
<evidence type="ECO:0000256" key="3">
    <source>
        <dbReference type="ARBA" id="ARBA00022679"/>
    </source>
</evidence>
<dbReference type="GO" id="GO:0016853">
    <property type="term" value="F:isomerase activity"/>
    <property type="evidence" value="ECO:0007669"/>
    <property type="project" value="UniProtKB-KW"/>
</dbReference>
<sequence length="466" mass="50749">MVVPVILSGGSGTRLWPLSRADLPKQLAPLFGEESLFQHTVRRVTGTPLYETPMVLASADGRFLIREQLQDLGLDGKIVLEPTRRDTLAAITAAAVIAYRDNPGAVILIMPSDHLIADVEAFAESAATAARIAETGGIVTLGVKPTHPATGYGYIAPGEPGPDGSFKVARFLEKPSAEAAITLIDEGCLWNAGMFCFRAESLLDEVRRLEPETLAAIEASVDEAQDDVGFVLLGPSFENARSISFDYAVMERTDASFVVPVDFSWSDVGDWKAFWEATDHGEDGVTTTGDVVALESRNSIIRSGGRLICAVGVENLAIVETPDAVLVADMQQSQKVKDLVGTLASLGRSEAAEHARVYRPWGWYQTMDIGDRFRVKRIAVKPGAKLSLQKHFHRAEHWVVVRGTAEITVGDDTRILRENESIFIPMGEVHRLANPGKIGVEIIEVQTGAYLEEDDIVRIQDDFGRQ</sequence>
<reference evidence="12" key="1">
    <citation type="submission" date="2023-07" db="EMBL/GenBank/DDBJ databases">
        <title>Genomic Encyclopedia of Type Strains, Phase IV (KMG-IV): sequencing the most valuable type-strain genomes for metagenomic binning, comparative biology and taxonomic classification.</title>
        <authorList>
            <person name="Goeker M."/>
        </authorList>
    </citation>
    <scope>NUCLEOTIDE SEQUENCE</scope>
    <source>
        <strain evidence="12">DSM 21202</strain>
    </source>
</reference>
<dbReference type="Pfam" id="PF22640">
    <property type="entry name" value="ManC_GMP_beta-helix"/>
    <property type="match status" value="1"/>
</dbReference>
<keyword evidence="6" id="KW-0342">GTP-binding</keyword>
<dbReference type="InterPro" id="IPR049577">
    <property type="entry name" value="GMPP_N"/>
</dbReference>
<evidence type="ECO:0000256" key="8">
    <source>
        <dbReference type="RuleBase" id="RU004190"/>
    </source>
</evidence>
<evidence type="ECO:0000313" key="13">
    <source>
        <dbReference type="Proteomes" id="UP001229244"/>
    </source>
</evidence>
<evidence type="ECO:0000256" key="1">
    <source>
        <dbReference type="ARBA" id="ARBA00006115"/>
    </source>
</evidence>
<evidence type="ECO:0000256" key="2">
    <source>
        <dbReference type="ARBA" id="ARBA00012387"/>
    </source>
</evidence>
<evidence type="ECO:0000256" key="6">
    <source>
        <dbReference type="ARBA" id="ARBA00023134"/>
    </source>
</evidence>
<feature type="domain" description="Nucleotidyl transferase" evidence="9">
    <location>
        <begin position="4"/>
        <end position="280"/>
    </location>
</feature>
<dbReference type="Pfam" id="PF01050">
    <property type="entry name" value="MannoseP_isomer"/>
    <property type="match status" value="1"/>
</dbReference>
<dbReference type="PANTHER" id="PTHR46390:SF1">
    <property type="entry name" value="MANNOSE-1-PHOSPHATE GUANYLYLTRANSFERASE"/>
    <property type="match status" value="1"/>
</dbReference>
<feature type="domain" description="MannoseP isomerase/GMP-like beta-helix" evidence="11">
    <location>
        <begin position="289"/>
        <end position="343"/>
    </location>
</feature>
<dbReference type="RefSeq" id="WP_306886035.1">
    <property type="nucleotide sequence ID" value="NZ_JAUSUL010000002.1"/>
</dbReference>
<dbReference type="InterPro" id="IPR001538">
    <property type="entry name" value="Man6P_isomerase-2_C"/>
</dbReference>
<dbReference type="NCBIfam" id="TIGR01479">
    <property type="entry name" value="GMP_PMI"/>
    <property type="match status" value="1"/>
</dbReference>
<dbReference type="CDD" id="cd02509">
    <property type="entry name" value="GDP-M1P_Guanylyltransferase"/>
    <property type="match status" value="1"/>
</dbReference>
<evidence type="ECO:0000259" key="10">
    <source>
        <dbReference type="Pfam" id="PF01050"/>
    </source>
</evidence>
<dbReference type="InterPro" id="IPR014710">
    <property type="entry name" value="RmlC-like_jellyroll"/>
</dbReference>
<dbReference type="Gene3D" id="3.90.550.10">
    <property type="entry name" value="Spore Coat Polysaccharide Biosynthesis Protein SpsA, Chain A"/>
    <property type="match status" value="1"/>
</dbReference>
<dbReference type="SUPFAM" id="SSF51182">
    <property type="entry name" value="RmlC-like cupins"/>
    <property type="match status" value="1"/>
</dbReference>
<dbReference type="GO" id="GO:0005525">
    <property type="term" value="F:GTP binding"/>
    <property type="evidence" value="ECO:0007669"/>
    <property type="project" value="UniProtKB-KW"/>
</dbReference>
<protein>
    <recommendedName>
        <fullName evidence="2">mannose-1-phosphate guanylyltransferase</fullName>
        <ecNumber evidence="2">2.7.7.13</ecNumber>
    </recommendedName>
</protein>
<dbReference type="InterPro" id="IPR011051">
    <property type="entry name" value="RmlC_Cupin_sf"/>
</dbReference>
<dbReference type="EC" id="2.7.7.13" evidence="2"/>
<evidence type="ECO:0000256" key="7">
    <source>
        <dbReference type="ARBA" id="ARBA00047343"/>
    </source>
</evidence>
<keyword evidence="13" id="KW-1185">Reference proteome</keyword>
<evidence type="ECO:0000259" key="9">
    <source>
        <dbReference type="Pfam" id="PF00483"/>
    </source>
</evidence>
<keyword evidence="4 12" id="KW-0548">Nucleotidyltransferase</keyword>
<dbReference type="InterPro" id="IPR005835">
    <property type="entry name" value="NTP_transferase_dom"/>
</dbReference>
<dbReference type="FunFam" id="2.60.120.10:FF:000032">
    <property type="entry name" value="Mannose-1-phosphate guanylyltransferase/mannose-6-phosphate isomerase"/>
    <property type="match status" value="1"/>
</dbReference>
<dbReference type="EMBL" id="JAUSUL010000002">
    <property type="protein sequence ID" value="MDQ0316207.1"/>
    <property type="molecule type" value="Genomic_DNA"/>
</dbReference>
<organism evidence="12 13">
    <name type="scientific">Amorphus orientalis</name>
    <dbReference type="NCBI Taxonomy" id="649198"/>
    <lineage>
        <taxon>Bacteria</taxon>
        <taxon>Pseudomonadati</taxon>
        <taxon>Pseudomonadota</taxon>
        <taxon>Alphaproteobacteria</taxon>
        <taxon>Hyphomicrobiales</taxon>
        <taxon>Amorphaceae</taxon>
        <taxon>Amorphus</taxon>
    </lineage>
</organism>
<dbReference type="InterPro" id="IPR051161">
    <property type="entry name" value="Mannose-6P_isomerase_type2"/>
</dbReference>
<comment type="caution">
    <text evidence="12">The sequence shown here is derived from an EMBL/GenBank/DDBJ whole genome shotgun (WGS) entry which is preliminary data.</text>
</comment>
<dbReference type="SUPFAM" id="SSF53448">
    <property type="entry name" value="Nucleotide-diphospho-sugar transferases"/>
    <property type="match status" value="1"/>
</dbReference>